<accession>A0ABU0GIC5</accession>
<dbReference type="SUPFAM" id="SSF52972">
    <property type="entry name" value="ITPase-like"/>
    <property type="match status" value="1"/>
</dbReference>
<feature type="active site" description="Proton acceptor" evidence="3">
    <location>
        <position position="88"/>
    </location>
</feature>
<keyword evidence="5" id="KW-1185">Reference proteome</keyword>
<dbReference type="InterPro" id="IPR003697">
    <property type="entry name" value="Maf-like"/>
</dbReference>
<dbReference type="PANTHER" id="PTHR43213">
    <property type="entry name" value="BIFUNCTIONAL DTTP/UTP PYROPHOSPHATASE/METHYLTRANSFERASE PROTEIN-RELATED"/>
    <property type="match status" value="1"/>
</dbReference>
<dbReference type="HAMAP" id="MF_00528">
    <property type="entry name" value="Maf"/>
    <property type="match status" value="1"/>
</dbReference>
<dbReference type="NCBIfam" id="TIGR00172">
    <property type="entry name" value="maf"/>
    <property type="match status" value="1"/>
</dbReference>
<dbReference type="EMBL" id="JAUSVM010000001">
    <property type="protein sequence ID" value="MDQ0424327.1"/>
    <property type="molecule type" value="Genomic_DNA"/>
</dbReference>
<comment type="caution">
    <text evidence="4">The sequence shown here is derived from an EMBL/GenBank/DDBJ whole genome shotgun (WGS) entry which is preliminary data.</text>
</comment>
<organism evidence="4 5">
    <name type="scientific">Cellulomonas iranensis</name>
    <dbReference type="NCBI Taxonomy" id="76862"/>
    <lineage>
        <taxon>Bacteria</taxon>
        <taxon>Bacillati</taxon>
        <taxon>Actinomycetota</taxon>
        <taxon>Actinomycetes</taxon>
        <taxon>Micrococcales</taxon>
        <taxon>Cellulomonadaceae</taxon>
        <taxon>Cellulomonas</taxon>
    </lineage>
</organism>
<reference evidence="4 5" key="1">
    <citation type="submission" date="2023-07" db="EMBL/GenBank/DDBJ databases">
        <title>Sequencing the genomes of 1000 actinobacteria strains.</title>
        <authorList>
            <person name="Klenk H.-P."/>
        </authorList>
    </citation>
    <scope>NUCLEOTIDE SEQUENCE [LARGE SCALE GENOMIC DNA]</scope>
    <source>
        <strain evidence="4 5">DSM 14785</strain>
    </source>
</reference>
<dbReference type="EC" id="3.6.1.9" evidence="3"/>
<dbReference type="Pfam" id="PF02545">
    <property type="entry name" value="Maf"/>
    <property type="match status" value="1"/>
</dbReference>
<keyword evidence="3" id="KW-0546">Nucleotide metabolism</keyword>
<evidence type="ECO:0000313" key="4">
    <source>
        <dbReference type="EMBL" id="MDQ0424327.1"/>
    </source>
</evidence>
<dbReference type="InterPro" id="IPR029001">
    <property type="entry name" value="ITPase-like_fam"/>
</dbReference>
<comment type="caution">
    <text evidence="3">Lacks conserved residue(s) required for the propagation of feature annotation.</text>
</comment>
<dbReference type="CDD" id="cd00555">
    <property type="entry name" value="Maf"/>
    <property type="match status" value="1"/>
</dbReference>
<evidence type="ECO:0000256" key="2">
    <source>
        <dbReference type="ARBA" id="ARBA00022801"/>
    </source>
</evidence>
<comment type="similarity">
    <text evidence="3">Belongs to the Maf family.</text>
</comment>
<evidence type="ECO:0000256" key="1">
    <source>
        <dbReference type="ARBA" id="ARBA00001968"/>
    </source>
</evidence>
<comment type="cofactor">
    <cofactor evidence="1 3">
        <name>a divalent metal cation</name>
        <dbReference type="ChEBI" id="CHEBI:60240"/>
    </cofactor>
</comment>
<dbReference type="RefSeq" id="WP_070318799.1">
    <property type="nucleotide sequence ID" value="NZ_JAUSVM010000001.1"/>
</dbReference>
<protein>
    <recommendedName>
        <fullName evidence="3">Nucleoside triphosphate pyrophosphatase</fullName>
        <ecNumber evidence="3">3.6.1.9</ecNumber>
    </recommendedName>
    <alternativeName>
        <fullName evidence="3">Nucleotide pyrophosphatase</fullName>
        <shortName evidence="3">Nucleotide PPase</shortName>
    </alternativeName>
</protein>
<comment type="subcellular location">
    <subcellularLocation>
        <location evidence="3">Cytoplasm</location>
    </subcellularLocation>
</comment>
<name>A0ABU0GIC5_9CELL</name>
<keyword evidence="2 3" id="KW-0378">Hydrolase</keyword>
<gene>
    <name evidence="4" type="ORF">JO380_000708</name>
</gene>
<comment type="catalytic activity">
    <reaction evidence="3">
        <text>a 2'-deoxyribonucleoside 5'-triphosphate + H2O = a 2'-deoxyribonucleoside 5'-phosphate + diphosphate + H(+)</text>
        <dbReference type="Rhea" id="RHEA:44644"/>
        <dbReference type="ChEBI" id="CHEBI:15377"/>
        <dbReference type="ChEBI" id="CHEBI:15378"/>
        <dbReference type="ChEBI" id="CHEBI:33019"/>
        <dbReference type="ChEBI" id="CHEBI:61560"/>
        <dbReference type="ChEBI" id="CHEBI:65317"/>
        <dbReference type="EC" id="3.6.1.9"/>
    </reaction>
</comment>
<keyword evidence="3" id="KW-0963">Cytoplasm</keyword>
<comment type="catalytic activity">
    <reaction evidence="3">
        <text>a ribonucleoside 5'-triphosphate + H2O = a ribonucleoside 5'-phosphate + diphosphate + H(+)</text>
        <dbReference type="Rhea" id="RHEA:23996"/>
        <dbReference type="ChEBI" id="CHEBI:15377"/>
        <dbReference type="ChEBI" id="CHEBI:15378"/>
        <dbReference type="ChEBI" id="CHEBI:33019"/>
        <dbReference type="ChEBI" id="CHEBI:58043"/>
        <dbReference type="ChEBI" id="CHEBI:61557"/>
        <dbReference type="EC" id="3.6.1.9"/>
    </reaction>
</comment>
<sequence>MTRLLLASASPARRSTLASAGLDPLVAVSGVDEDAVLAAARERFGALDPADAVLVLAQAKAEDVARRLDELDVAGWDDDEDVVVLGCDSMLELDGEVLGKPRDADDAVARWHAMRGRSGVLHTGHWLVDERDPENGGTRATLGATASTVVHFADLSEDEVTAYVATREPLAVAGAFTIDGLGGPFVERIEGDHHAVVGVSLPLLRHLLADVDLTVPALWRR</sequence>
<evidence type="ECO:0000313" key="5">
    <source>
        <dbReference type="Proteomes" id="UP001240250"/>
    </source>
</evidence>
<comment type="function">
    <text evidence="3">Nucleoside triphosphate pyrophosphatase. May have a dual role in cell division arrest and in preventing the incorporation of modified nucleotides into cellular nucleic acids.</text>
</comment>
<dbReference type="Proteomes" id="UP001240250">
    <property type="component" value="Unassembled WGS sequence"/>
</dbReference>
<dbReference type="PANTHER" id="PTHR43213:SF5">
    <property type="entry name" value="BIFUNCTIONAL DTTP_UTP PYROPHOSPHATASE_METHYLTRANSFERASE PROTEIN-RELATED"/>
    <property type="match status" value="1"/>
</dbReference>
<proteinExistence type="inferred from homology"/>
<dbReference type="Gene3D" id="3.90.950.10">
    <property type="match status" value="1"/>
</dbReference>
<dbReference type="PIRSF" id="PIRSF006305">
    <property type="entry name" value="Maf"/>
    <property type="match status" value="1"/>
</dbReference>
<evidence type="ECO:0000256" key="3">
    <source>
        <dbReference type="HAMAP-Rule" id="MF_00528"/>
    </source>
</evidence>